<evidence type="ECO:0000256" key="1">
    <source>
        <dbReference type="SAM" id="SignalP"/>
    </source>
</evidence>
<dbReference type="PANTHER" id="PTHR11008">
    <property type="entry name" value="PROTEIN TAKEOUT-LIKE PROTEIN"/>
    <property type="match status" value="1"/>
</dbReference>
<dbReference type="Pfam" id="PF06585">
    <property type="entry name" value="JHBP"/>
    <property type="match status" value="1"/>
</dbReference>
<evidence type="ECO:0000313" key="3">
    <source>
        <dbReference type="RefSeq" id="XP_003398034.1"/>
    </source>
</evidence>
<dbReference type="PANTHER" id="PTHR11008:SF39">
    <property type="entry name" value="CIRCADIAN CLOCK-CONTROLLED PROTEIN-LIKE PROTEIN"/>
    <property type="match status" value="1"/>
</dbReference>
<feature type="chain" id="PRO_5039466660" evidence="1">
    <location>
        <begin position="18"/>
        <end position="242"/>
    </location>
</feature>
<proteinExistence type="predicted"/>
<evidence type="ECO:0000313" key="2">
    <source>
        <dbReference type="Proteomes" id="UP000835206"/>
    </source>
</evidence>
<gene>
    <name evidence="3" type="primary">LOC100646546</name>
</gene>
<reference evidence="3" key="1">
    <citation type="submission" date="2025-08" db="UniProtKB">
        <authorList>
            <consortium name="RefSeq"/>
        </authorList>
    </citation>
    <scope>IDENTIFICATION</scope>
</reference>
<dbReference type="KEGG" id="bter:100646546"/>
<sequence>MSFRLLFFSTIIVGFMAIEIPPYIHICGMKNPNLDDCITKSVDGIAKKLAAGIPELNVPPTDPMLIGDMVLIDTANFKATGSNVTLTGILTYHINRLHLDLEKQQVDIDLDLDEAKIDGNYNISIRILIPINGKGPLTFTTNNANAKIKMLYNLVEHAGKQYVYFSSLTTHLDIKDYTIKYEPENFDETLRDAFREAIGHNNREILEMTRPNLEKAISQRCLEISNKICKHFPYDELLPDRE</sequence>
<name>A0A9B0F607_BOMTE</name>
<protein>
    <submittedName>
        <fullName evidence="3">Uncharacterized protein LOC100646546</fullName>
    </submittedName>
</protein>
<dbReference type="Proteomes" id="UP000835206">
    <property type="component" value="Chromosome 9"/>
</dbReference>
<feature type="signal peptide" evidence="1">
    <location>
        <begin position="1"/>
        <end position="17"/>
    </location>
</feature>
<dbReference type="GO" id="GO:0005615">
    <property type="term" value="C:extracellular space"/>
    <property type="evidence" value="ECO:0007669"/>
    <property type="project" value="TreeGrafter"/>
</dbReference>
<dbReference type="AlphaFoldDB" id="A0A9B0F607"/>
<dbReference type="RefSeq" id="XP_003398034.1">
    <property type="nucleotide sequence ID" value="XM_003397986.4"/>
</dbReference>
<organism evidence="2 3">
    <name type="scientific">Bombus terrestris</name>
    <name type="common">Buff-tailed bumblebee</name>
    <name type="synonym">Apis terrestris</name>
    <dbReference type="NCBI Taxonomy" id="30195"/>
    <lineage>
        <taxon>Eukaryota</taxon>
        <taxon>Metazoa</taxon>
        <taxon>Ecdysozoa</taxon>
        <taxon>Arthropoda</taxon>
        <taxon>Hexapoda</taxon>
        <taxon>Insecta</taxon>
        <taxon>Pterygota</taxon>
        <taxon>Neoptera</taxon>
        <taxon>Endopterygota</taxon>
        <taxon>Hymenoptera</taxon>
        <taxon>Apocrita</taxon>
        <taxon>Aculeata</taxon>
        <taxon>Apoidea</taxon>
        <taxon>Anthophila</taxon>
        <taxon>Apidae</taxon>
        <taxon>Bombus</taxon>
        <taxon>Bombus</taxon>
    </lineage>
</organism>
<dbReference type="OrthoDB" id="8185902at2759"/>
<dbReference type="GeneID" id="100646546"/>
<dbReference type="Gene3D" id="3.15.10.30">
    <property type="entry name" value="Haemolymph juvenile hormone binding protein"/>
    <property type="match status" value="1"/>
</dbReference>
<dbReference type="InterPro" id="IPR010562">
    <property type="entry name" value="Haemolymph_juvenile_hormone-bd"/>
</dbReference>
<keyword evidence="1" id="KW-0732">Signal</keyword>
<keyword evidence="2" id="KW-1185">Reference proteome</keyword>
<accession>A0A9B0F607</accession>
<dbReference type="InterPro" id="IPR038606">
    <property type="entry name" value="To_sf"/>
</dbReference>
<dbReference type="SMART" id="SM00700">
    <property type="entry name" value="JHBP"/>
    <property type="match status" value="1"/>
</dbReference>